<reference evidence="7" key="12">
    <citation type="submission" date="2023-08" db="EMBL/GenBank/DDBJ databases">
        <authorList>
            <person name="Zhao H."/>
            <person name="Wang X."/>
        </authorList>
    </citation>
    <scope>NUCLEOTIDE SEQUENCE</scope>
    <source>
        <strain evidence="7">NC-4</strain>
    </source>
</reference>
<evidence type="ECO:0000313" key="13">
    <source>
        <dbReference type="EMBL" id="SUK30350.1"/>
    </source>
</evidence>
<accession>A0A0H2C503</accession>
<reference evidence="19 21" key="9">
    <citation type="submission" date="2019-11" db="EMBL/GenBank/DDBJ databases">
        <title>Implementation of targeted gown and glove precautions to prevent Staphylococcus aureus acquisition in community-based nursing homes.</title>
        <authorList>
            <person name="Stine O.C."/>
        </authorList>
    </citation>
    <scope>NUCLEOTIDE SEQUENCE [LARGE SCALE GENOMIC DNA]</scope>
    <source>
        <strain evidence="10 22">S_1081.LBCF.DN</strain>
        <strain evidence="9 21">S_2062.LAUP.DI</strain>
        <strain evidence="8 19">S_4031.LGMP.AI</strain>
    </source>
</reference>
<dbReference type="EMBL" id="LFVP01000003">
    <property type="protein sequence ID" value="KSA80329.1"/>
    <property type="molecule type" value="Genomic_DNA"/>
</dbReference>
<dbReference type="AlphaFoldDB" id="A0A0H2C503"/>
<dbReference type="Proteomes" id="UP000466646">
    <property type="component" value="Unassembled WGS sequence"/>
</dbReference>
<dbReference type="Proteomes" id="UP000507485">
    <property type="component" value="Unassembled WGS sequence"/>
</dbReference>
<dbReference type="Proteomes" id="UP000052129">
    <property type="component" value="Unassembled WGS sequence"/>
</dbReference>
<reference evidence="13 17" key="6">
    <citation type="submission" date="2018-06" db="EMBL/GenBank/DDBJ databases">
        <authorList>
            <consortium name="Pathogen Informatics"/>
            <person name="Doyle S."/>
        </authorList>
    </citation>
    <scope>NUCLEOTIDE SEQUENCE [LARGE SCALE GENOMIC DNA]</scope>
    <source>
        <strain evidence="13 17">NCTC6133</strain>
    </source>
</reference>
<dbReference type="EMBL" id="WPTS01000035">
    <property type="protein sequence ID" value="MVK35665.1"/>
    <property type="molecule type" value="Genomic_DNA"/>
</dbReference>
<dbReference type="Proteomes" id="UP000217245">
    <property type="component" value="Chromosome"/>
</dbReference>
<dbReference type="Proteomes" id="UP000433366">
    <property type="component" value="Unassembled WGS sequence"/>
</dbReference>
<proteinExistence type="predicted"/>
<evidence type="ECO:0000313" key="1">
    <source>
        <dbReference type="EMBL" id="ATC70328.1"/>
    </source>
</evidence>
<evidence type="ECO:0000313" key="5">
    <source>
        <dbReference type="EMBL" id="KMR57144.1"/>
    </source>
</evidence>
<evidence type="ECO:0000313" key="14">
    <source>
        <dbReference type="EMBL" id="VDY47234.1"/>
    </source>
</evidence>
<dbReference type="Pfam" id="PF06013">
    <property type="entry name" value="WXG100"/>
    <property type="match status" value="1"/>
</dbReference>
<evidence type="ECO:0000313" key="15">
    <source>
        <dbReference type="Proteomes" id="UP000039437"/>
    </source>
</evidence>
<protein>
    <submittedName>
        <fullName evidence="2">ESAT-6/Esx family secreted protein EsxB</fullName>
    </submittedName>
    <submittedName>
        <fullName evidence="1 4">Virulence factor</fullName>
    </submittedName>
    <submittedName>
        <fullName evidence="7">WXG100 family type VII secretion effector EsxB</fullName>
    </submittedName>
</protein>
<reference evidence="14" key="8">
    <citation type="submission" date="2018-12" db="EMBL/GenBank/DDBJ databases">
        <authorList>
            <consortium name="Pathogen Informatics"/>
        </authorList>
    </citation>
    <scope>NUCLEOTIDE SEQUENCE</scope>
    <source>
        <strain evidence="2 23">A13</strain>
        <strain evidence="14">NCTC8317</strain>
    </source>
</reference>
<dbReference type="EMBL" id="CP023391">
    <property type="protein sequence ID" value="ATC70328.1"/>
    <property type="molecule type" value="Genomic_DNA"/>
</dbReference>
<reference evidence="6" key="4">
    <citation type="journal article" date="2016" name="J. Infect. Dis.">
        <title>Comparative Genomics of Community-Associated Methicillin-Resistant Staphylococcus aureus Shows the Emergence of Clone ST8-USA300 in Geneva, Switzerland.</title>
        <authorList>
            <person name="Von Dach E."/>
            <person name="Diene S.M."/>
            <person name="Fankhauser C."/>
            <person name="Schrenzel J."/>
            <person name="Harbarth S."/>
            <person name="Francois P."/>
        </authorList>
    </citation>
    <scope>NUCLEOTIDE SEQUENCE</scope>
    <source>
        <strain evidence="6">MRSA_S26</strain>
    </source>
</reference>
<reference evidence="12 18" key="7">
    <citation type="submission" date="2018-11" db="EMBL/GenBank/DDBJ databases">
        <title>Genomic profiling of Staphylococcus species from a Poultry farm system in KwaZulu-Natal, South Africa.</title>
        <authorList>
            <person name="Amoako D.G."/>
            <person name="Somboro A.M."/>
            <person name="Abia A.L.K."/>
            <person name="Bester L.A."/>
            <person name="Essack S.Y."/>
        </authorList>
    </citation>
    <scope>NUCLEOTIDE SEQUENCE [LARGE SCALE GENOMIC DNA]</scope>
    <source>
        <strain evidence="12 18">SA12</strain>
    </source>
</reference>
<dbReference type="EMBL" id="CAIHOM010000002">
    <property type="protein sequence ID" value="CAC7002389.1"/>
    <property type="molecule type" value="Genomic_DNA"/>
</dbReference>
<dbReference type="Proteomes" id="UP000255091">
    <property type="component" value="Unassembled WGS sequence"/>
</dbReference>
<evidence type="ECO:0000313" key="18">
    <source>
        <dbReference type="Proteomes" id="UP000294017"/>
    </source>
</evidence>
<dbReference type="EMBL" id="WPRH01000285">
    <property type="protein sequence ID" value="MVI55015.1"/>
    <property type="molecule type" value="Genomic_DNA"/>
</dbReference>
<evidence type="ECO:0000313" key="6">
    <source>
        <dbReference type="EMBL" id="KSA80329.1"/>
    </source>
</evidence>
<evidence type="ECO:0000313" key="21">
    <source>
        <dbReference type="Proteomes" id="UP000471199"/>
    </source>
</evidence>
<evidence type="ECO:0000313" key="19">
    <source>
        <dbReference type="Proteomes" id="UP000433366"/>
    </source>
</evidence>
<dbReference type="Proteomes" id="UP000478867">
    <property type="component" value="Unassembled WGS sequence"/>
</dbReference>
<gene>
    <name evidence="2" type="primary">esxB</name>
    <name evidence="6" type="ORF">ACR79_05950</name>
    <name evidence="3" type="ORF">BN1321_80011</name>
    <name evidence="1" type="ORF">CNH36_01275</name>
    <name evidence="12" type="ORF">EIH03_04950</name>
    <name evidence="5" type="ORF">EP54_07460</name>
    <name evidence="4" type="ORF">EQ90_08955</name>
    <name evidence="8" type="ORF">GO793_03975</name>
    <name evidence="9" type="ORF">GO814_11000</name>
    <name evidence="10" type="ORF">GO942_09700</name>
    <name evidence="11" type="ORF">GZ130_01680</name>
    <name evidence="7" type="ORF">LB359_04005</name>
    <name evidence="13" type="ORF">NCTC6133_00314</name>
    <name evidence="14" type="ORF">NCTC8317_00240</name>
    <name evidence="2" type="ORF">SAMEA4552975_01491</name>
</gene>
<dbReference type="Proteomes" id="UP000294017">
    <property type="component" value="Unassembled WGS sequence"/>
</dbReference>
<evidence type="ECO:0000313" key="7">
    <source>
        <dbReference type="EMBL" id="MCE3361519.1"/>
    </source>
</evidence>
<evidence type="ECO:0000313" key="10">
    <source>
        <dbReference type="EMBL" id="MVM10965.1"/>
    </source>
</evidence>
<dbReference type="EMBL" id="RQTF01000073">
    <property type="protein sequence ID" value="RZI07733.1"/>
    <property type="molecule type" value="Genomic_DNA"/>
</dbReference>
<evidence type="ECO:0000313" key="2">
    <source>
        <dbReference type="EMBL" id="CAC7002389.1"/>
    </source>
</evidence>
<dbReference type="Proteomes" id="UP000471199">
    <property type="component" value="Unassembled WGS sequence"/>
</dbReference>
<dbReference type="EMBL" id="LALJ01000016">
    <property type="protein sequence ID" value="KMR36405.1"/>
    <property type="molecule type" value="Genomic_DNA"/>
</dbReference>
<organism evidence="4">
    <name type="scientific">Staphylococcus aureus</name>
    <dbReference type="NCBI Taxonomy" id="1280"/>
    <lineage>
        <taxon>Bacteria</taxon>
        <taxon>Bacillati</taxon>
        <taxon>Bacillota</taxon>
        <taxon>Bacilli</taxon>
        <taxon>Bacillales</taxon>
        <taxon>Staphylococcaceae</taxon>
        <taxon>Staphylococcus</taxon>
    </lineage>
</organism>
<dbReference type="InterPro" id="IPR010310">
    <property type="entry name" value="T7SS_ESAT-6-like"/>
</dbReference>
<evidence type="ECO:0000313" key="3">
    <source>
        <dbReference type="EMBL" id="CRI22861.1"/>
    </source>
</evidence>
<dbReference type="EMBL" id="UHAP01000001">
    <property type="protein sequence ID" value="SUK30350.1"/>
    <property type="molecule type" value="Genomic_DNA"/>
</dbReference>
<evidence type="ECO:0000313" key="17">
    <source>
        <dbReference type="Proteomes" id="UP000255091"/>
    </source>
</evidence>
<reference evidence="1 16" key="5">
    <citation type="submission" date="2017-09" db="EMBL/GenBank/DDBJ databases">
        <title>A single nucleotide polymorphism in the Staphylococcus aureus virulence regulator SaeR abolishes pathogenesis.</title>
        <authorList>
            <person name="Copin R.J."/>
            <person name="Sause W."/>
            <person name="Shopsin B."/>
            <person name="Torres V.J."/>
        </authorList>
    </citation>
    <scope>NUCLEOTIDE SEQUENCE [LARGE SCALE GENOMIC DNA]</scope>
    <source>
        <strain evidence="16">Newman</strain>
        <strain evidence="1">Newman_D2C</strain>
    </source>
</reference>
<reference evidence="3 15" key="2">
    <citation type="submission" date="2015-04" db="EMBL/GenBank/DDBJ databases">
        <authorList>
            <person name="Syromyatnikov M.Y."/>
            <person name="Popov V.N."/>
        </authorList>
    </citation>
    <scope>NUCLEOTIDE SEQUENCE [LARGE SCALE GENOMIC DNA]</scope>
    <source>
        <strain evidence="3 15">AH1</strain>
    </source>
</reference>
<evidence type="ECO:0000313" key="9">
    <source>
        <dbReference type="EMBL" id="MVK35665.1"/>
    </source>
</evidence>
<dbReference type="EMBL" id="JAAFLG010000002">
    <property type="protein sequence ID" value="NDP55303.1"/>
    <property type="molecule type" value="Genomic_DNA"/>
</dbReference>
<reference evidence="4" key="1">
    <citation type="journal article" date="2015" name="J. Infect. Dis.">
        <title>Parallel Epidemics of Community-Associated Methicillin-Resistant Staphylococcus aureus USA300 Infection in North and South America.</title>
        <authorList>
            <person name="Planet P.J."/>
            <person name="Diaz L."/>
            <person name="Kolokotronis S.O."/>
            <person name="Narechania A."/>
            <person name="Reyes J."/>
            <person name="Xing G."/>
            <person name="Rincon S."/>
            <person name="Smith H."/>
            <person name="Panesso D."/>
            <person name="Ryan C."/>
            <person name="Smith D.P."/>
            <person name="Guzman M."/>
            <person name="Zurita J."/>
            <person name="Sebra R."/>
            <person name="Deikus G."/>
            <person name="Nolan R.L."/>
            <person name="Tenover F.C."/>
            <person name="Weinstock G.M."/>
            <person name="Robinson D.A."/>
            <person name="Arias C.A."/>
        </authorList>
    </citation>
    <scope>NUCLEOTIDE SEQUENCE</scope>
    <source>
        <strain evidence="4">CA15</strain>
        <strain evidence="5">M121</strain>
    </source>
</reference>
<reference evidence="6" key="3">
    <citation type="submission" date="2015-06" db="EMBL/GenBank/DDBJ databases">
        <authorList>
            <person name="Diene S.M."/>
            <person name="Von Dach E."/>
            <person name="Fankhauser C."/>
            <person name="Schrenzel J."/>
            <person name="Harbarth S."/>
            <person name="Francois P."/>
        </authorList>
    </citation>
    <scope>NUCLEOTIDE SEQUENCE</scope>
    <source>
        <strain evidence="6">MRSA_S26</strain>
    </source>
</reference>
<name>A0A0H2C503_STAAU</name>
<reference evidence="7" key="11">
    <citation type="journal article" date="2021" name="Front Med (Lausanne)">
        <title>The Prevalence and Determinants of Fusidic Acid Resistance Among Methicillin-Resistant Staphylococcus aureus Clinical Isolates in China.</title>
        <authorList>
            <person name="Zhao H."/>
            <person name="Wang X."/>
            <person name="Wang B."/>
            <person name="Xu Y."/>
            <person name="Rao L."/>
            <person name="Wan B."/>
            <person name="Guo Y."/>
            <person name="Wu X."/>
            <person name="Yu J."/>
            <person name="Chen L."/>
            <person name="Li M."/>
            <person name="Yu F."/>
        </authorList>
    </citation>
    <scope>NUCLEOTIDE SEQUENCE</scope>
    <source>
        <strain evidence="7">NC-4</strain>
    </source>
</reference>
<evidence type="ECO:0000313" key="12">
    <source>
        <dbReference type="EMBL" id="RZI07733.1"/>
    </source>
</evidence>
<evidence type="ECO:0000313" key="23">
    <source>
        <dbReference type="Proteomes" id="UP000507485"/>
    </source>
</evidence>
<dbReference type="RefSeq" id="WP_000509668.1">
    <property type="nucleotide sequence ID" value="NZ_AP014652.1"/>
</dbReference>
<evidence type="ECO:0000313" key="4">
    <source>
        <dbReference type="EMBL" id="KMR36405.1"/>
    </source>
</evidence>
<dbReference type="Proteomes" id="UP000039437">
    <property type="component" value="Unassembled WGS sequence"/>
</dbReference>
<dbReference type="Proteomes" id="UP001200271">
    <property type="component" value="Unassembled WGS sequence"/>
</dbReference>
<dbReference type="EMBL" id="WPXC01000017">
    <property type="protein sequence ID" value="MVM10965.1"/>
    <property type="molecule type" value="Genomic_DNA"/>
</dbReference>
<evidence type="ECO:0000313" key="8">
    <source>
        <dbReference type="EMBL" id="MVI55015.1"/>
    </source>
</evidence>
<dbReference type="EMBL" id="LR133917">
    <property type="protein sequence ID" value="VDY47234.1"/>
    <property type="molecule type" value="Genomic_DNA"/>
</dbReference>
<evidence type="ECO:0000313" key="16">
    <source>
        <dbReference type="Proteomes" id="UP000217245"/>
    </source>
</evidence>
<sequence length="104" mass="11510">MGGYKGIKADGGKVDQAKQLAAKTAKDIEACQKQTQQLAEYIEGSDWEGQFANKVKDVLLIMAKFQEELVQPMADHQKAIDNLSQNLAKYDTLSIKQGLDRVNP</sequence>
<dbReference type="InterPro" id="IPR036689">
    <property type="entry name" value="ESAT-6-like_sf"/>
</dbReference>
<dbReference type="PATRIC" id="fig|1280.3350.peg.270"/>
<accession>A0A1E8XA04</accession>
<dbReference type="SMR" id="A0A0H2C503"/>
<reference evidence="11 20" key="10">
    <citation type="submission" date="2020-01" db="EMBL/GenBank/DDBJ databases">
        <title>Analysis of Virulence and Antimicrobial Resistance Gene Carriage in Staphylococcus aureus Infections in Equids Using Whole Genome Sequencing.</title>
        <authorList>
            <person name="Little S.V."/>
            <person name="Hillhouse A.E."/>
            <person name="Cohen N.D."/>
            <person name="Lawhon S.D."/>
            <person name="Bryan L.K."/>
        </authorList>
    </citation>
    <scope>NUCLEOTIDE SEQUENCE [LARGE SCALE GENOMIC DNA]</scope>
    <source>
        <strain evidence="11 20">61-017</strain>
    </source>
</reference>
<dbReference type="SUPFAM" id="SSF140453">
    <property type="entry name" value="EsxAB dimer-like"/>
    <property type="match status" value="1"/>
</dbReference>
<dbReference type="EMBL" id="LALQ01000027">
    <property type="protein sequence ID" value="KMR57144.1"/>
    <property type="molecule type" value="Genomic_DNA"/>
</dbReference>
<dbReference type="Proteomes" id="UP000280323">
    <property type="component" value="Chromosome"/>
</dbReference>
<evidence type="ECO:0000313" key="11">
    <source>
        <dbReference type="EMBL" id="NDP55303.1"/>
    </source>
</evidence>
<dbReference type="EMBL" id="JAIUEN010000023">
    <property type="protein sequence ID" value="MCE3361519.1"/>
    <property type="molecule type" value="Genomic_DNA"/>
</dbReference>
<evidence type="ECO:0000313" key="20">
    <source>
        <dbReference type="Proteomes" id="UP000466646"/>
    </source>
</evidence>
<dbReference type="EMBL" id="CVOQ01000067">
    <property type="protein sequence ID" value="CRI22861.1"/>
    <property type="molecule type" value="Genomic_DNA"/>
</dbReference>
<evidence type="ECO:0000313" key="22">
    <source>
        <dbReference type="Proteomes" id="UP000478867"/>
    </source>
</evidence>
<dbReference type="GeneID" id="66838592"/>